<name>A0A238V8T6_9BACT</name>
<dbReference type="Proteomes" id="UP000198310">
    <property type="component" value="Unassembled WGS sequence"/>
</dbReference>
<gene>
    <name evidence="1" type="ORF">SAMN06269173_101292</name>
</gene>
<dbReference type="RefSeq" id="WP_045688595.1">
    <property type="nucleotide sequence ID" value="NZ_FZNS01000001.1"/>
</dbReference>
<organism evidence="1 2">
    <name type="scientific">Hymenobacter mucosus</name>
    <dbReference type="NCBI Taxonomy" id="1411120"/>
    <lineage>
        <taxon>Bacteria</taxon>
        <taxon>Pseudomonadati</taxon>
        <taxon>Bacteroidota</taxon>
        <taxon>Cytophagia</taxon>
        <taxon>Cytophagales</taxon>
        <taxon>Hymenobacteraceae</taxon>
        <taxon>Hymenobacter</taxon>
    </lineage>
</organism>
<sequence>MSTPKSVVSAAQARDEVRDYLAQELGIAPDEVQTRVAFNRELPWVDGRTRPCFLVEWAAPNGRDGVAIAGPYTYNFFELTRPEAYELGTANAWRQQLLNLYAGCELAARSRLTEPFTETPDPTRLSVIQNALQDRANWRIAVNVSLREFLRVGTEEYYIFNGSWLWNPNFRYSQLKGFMPIGETTLFELPKLSFIPVKSHSPFEPIPPVGEDGAYPGEIGGFIIVKNNQIVEVDRLPLYVRTLVNQLALFYAIGRDYGPFQIDFSQQHV</sequence>
<evidence type="ECO:0000313" key="2">
    <source>
        <dbReference type="Proteomes" id="UP000198310"/>
    </source>
</evidence>
<protein>
    <submittedName>
        <fullName evidence="1">Uncharacterized protein</fullName>
    </submittedName>
</protein>
<proteinExistence type="predicted"/>
<accession>A0A238V8T6</accession>
<reference evidence="2" key="1">
    <citation type="submission" date="2017-06" db="EMBL/GenBank/DDBJ databases">
        <authorList>
            <person name="Varghese N."/>
            <person name="Submissions S."/>
        </authorList>
    </citation>
    <scope>NUCLEOTIDE SEQUENCE [LARGE SCALE GENOMIC DNA]</scope>
    <source>
        <strain evidence="2">DSM 28041</strain>
    </source>
</reference>
<keyword evidence="2" id="KW-1185">Reference proteome</keyword>
<dbReference type="EMBL" id="FZNS01000001">
    <property type="protein sequence ID" value="SNR30656.1"/>
    <property type="molecule type" value="Genomic_DNA"/>
</dbReference>
<evidence type="ECO:0000313" key="1">
    <source>
        <dbReference type="EMBL" id="SNR30656.1"/>
    </source>
</evidence>
<dbReference type="AlphaFoldDB" id="A0A238V8T6"/>